<dbReference type="AlphaFoldDB" id="A0A8G1ED63"/>
<keyword evidence="8" id="KW-1185">Reference proteome</keyword>
<sequence length="234" mass="24200">MSVEVTGLTVTQGNRALLSGIDLTIRPGEVTAVIGANGAGKSELVLAMAGVLPLSAGQITLDGRRIDGTGPEAIRRAGMAAVPEGHRVLTALSVDDNLRAAGSLLKDDLAGRLAQAYAIFPELAERKAQAAGTLSGGQQQMVALAQALMSRPRYLLIDEMSLGLAPLIVKRLLGVVAELKAKGTGILLIEQFTDLALGIAETAVVLRGGRLRYSGEAARLAADKALLHGAYFGV</sequence>
<dbReference type="PROSITE" id="PS00211">
    <property type="entry name" value="ABC_TRANSPORTER_1"/>
    <property type="match status" value="1"/>
</dbReference>
<dbReference type="GO" id="GO:0005524">
    <property type="term" value="F:ATP binding"/>
    <property type="evidence" value="ECO:0007669"/>
    <property type="project" value="UniProtKB-KW"/>
</dbReference>
<dbReference type="InterPro" id="IPR027417">
    <property type="entry name" value="P-loop_NTPase"/>
</dbReference>
<dbReference type="InterPro" id="IPR003593">
    <property type="entry name" value="AAA+_ATPase"/>
</dbReference>
<gene>
    <name evidence="7" type="ORF">JO391_15185</name>
</gene>
<dbReference type="GO" id="GO:0016887">
    <property type="term" value="F:ATP hydrolysis activity"/>
    <property type="evidence" value="ECO:0007669"/>
    <property type="project" value="InterPro"/>
</dbReference>
<keyword evidence="2" id="KW-0813">Transport</keyword>
<dbReference type="InterPro" id="IPR003439">
    <property type="entry name" value="ABC_transporter-like_ATP-bd"/>
</dbReference>
<evidence type="ECO:0000259" key="6">
    <source>
        <dbReference type="PROSITE" id="PS50893"/>
    </source>
</evidence>
<evidence type="ECO:0000313" key="7">
    <source>
        <dbReference type="EMBL" id="QYZ69074.1"/>
    </source>
</evidence>
<dbReference type="SMART" id="SM00382">
    <property type="entry name" value="AAA"/>
    <property type="match status" value="1"/>
</dbReference>
<evidence type="ECO:0000313" key="8">
    <source>
        <dbReference type="Proteomes" id="UP000826300"/>
    </source>
</evidence>
<dbReference type="GO" id="GO:0015807">
    <property type="term" value="P:L-amino acid transport"/>
    <property type="evidence" value="ECO:0007669"/>
    <property type="project" value="TreeGrafter"/>
</dbReference>
<keyword evidence="3" id="KW-0547">Nucleotide-binding</keyword>
<dbReference type="RefSeq" id="WP_220661295.1">
    <property type="nucleotide sequence ID" value="NZ_CP069370.1"/>
</dbReference>
<dbReference type="PANTHER" id="PTHR43820:SF4">
    <property type="entry name" value="HIGH-AFFINITY BRANCHED-CHAIN AMINO ACID TRANSPORT ATP-BINDING PROTEIN LIVF"/>
    <property type="match status" value="1"/>
</dbReference>
<dbReference type="InterPro" id="IPR017871">
    <property type="entry name" value="ABC_transporter-like_CS"/>
</dbReference>
<keyword evidence="5" id="KW-0029">Amino-acid transport</keyword>
<feature type="domain" description="ABC transporter" evidence="6">
    <location>
        <begin position="3"/>
        <end position="233"/>
    </location>
</feature>
<dbReference type="InterPro" id="IPR052156">
    <property type="entry name" value="BCAA_Transport_ATP-bd_LivF"/>
</dbReference>
<name>A0A8G1ED63_9RHOB</name>
<dbReference type="SUPFAM" id="SSF52540">
    <property type="entry name" value="P-loop containing nucleoside triphosphate hydrolases"/>
    <property type="match status" value="1"/>
</dbReference>
<evidence type="ECO:0000256" key="1">
    <source>
        <dbReference type="ARBA" id="ARBA00005417"/>
    </source>
</evidence>
<dbReference type="Gene3D" id="3.40.50.300">
    <property type="entry name" value="P-loop containing nucleotide triphosphate hydrolases"/>
    <property type="match status" value="1"/>
</dbReference>
<proteinExistence type="inferred from homology"/>
<dbReference type="GO" id="GO:0015658">
    <property type="term" value="F:branched-chain amino acid transmembrane transporter activity"/>
    <property type="evidence" value="ECO:0007669"/>
    <property type="project" value="TreeGrafter"/>
</dbReference>
<dbReference type="PANTHER" id="PTHR43820">
    <property type="entry name" value="HIGH-AFFINITY BRANCHED-CHAIN AMINO ACID TRANSPORT ATP-BINDING PROTEIN LIVF"/>
    <property type="match status" value="1"/>
</dbReference>
<dbReference type="CDD" id="cd03224">
    <property type="entry name" value="ABC_TM1139_LivF_branched"/>
    <property type="match status" value="1"/>
</dbReference>
<dbReference type="Pfam" id="PF00005">
    <property type="entry name" value="ABC_tran"/>
    <property type="match status" value="1"/>
</dbReference>
<dbReference type="KEGG" id="nsm:JO391_15185"/>
<dbReference type="Proteomes" id="UP000826300">
    <property type="component" value="Chromosome"/>
</dbReference>
<keyword evidence="4 7" id="KW-0067">ATP-binding</keyword>
<organism evidence="7 8">
    <name type="scientific">Neotabrizicola shimadae</name>
    <dbReference type="NCBI Taxonomy" id="2807096"/>
    <lineage>
        <taxon>Bacteria</taxon>
        <taxon>Pseudomonadati</taxon>
        <taxon>Pseudomonadota</taxon>
        <taxon>Alphaproteobacteria</taxon>
        <taxon>Rhodobacterales</taxon>
        <taxon>Paracoccaceae</taxon>
        <taxon>Neotabrizicola</taxon>
    </lineage>
</organism>
<evidence type="ECO:0000256" key="4">
    <source>
        <dbReference type="ARBA" id="ARBA00022840"/>
    </source>
</evidence>
<protein>
    <submittedName>
        <fullName evidence="7">ABC transporter ATP-binding protein</fullName>
    </submittedName>
</protein>
<evidence type="ECO:0000256" key="5">
    <source>
        <dbReference type="ARBA" id="ARBA00022970"/>
    </source>
</evidence>
<comment type="similarity">
    <text evidence="1">Belongs to the ABC transporter superfamily.</text>
</comment>
<accession>A0A8G1ED63</accession>
<dbReference type="EMBL" id="CP069370">
    <property type="protein sequence ID" value="QYZ69074.1"/>
    <property type="molecule type" value="Genomic_DNA"/>
</dbReference>
<dbReference type="PROSITE" id="PS50893">
    <property type="entry name" value="ABC_TRANSPORTER_2"/>
    <property type="match status" value="1"/>
</dbReference>
<reference evidence="7" key="1">
    <citation type="submission" date="2021-02" db="EMBL/GenBank/DDBJ databases">
        <title>Rhodobacter shimadae sp. nov., an aerobic anoxygenic phototrophic bacterium isolated from a hot spring.</title>
        <authorList>
            <person name="Muramatsu S."/>
            <person name="Haruta S."/>
            <person name="Hirose S."/>
            <person name="Hanada S."/>
        </authorList>
    </citation>
    <scope>NUCLEOTIDE SEQUENCE</scope>
    <source>
        <strain evidence="7">N10</strain>
    </source>
</reference>
<evidence type="ECO:0000256" key="2">
    <source>
        <dbReference type="ARBA" id="ARBA00022448"/>
    </source>
</evidence>
<evidence type="ECO:0000256" key="3">
    <source>
        <dbReference type="ARBA" id="ARBA00022741"/>
    </source>
</evidence>